<accession>A0ABX6D8Y2</accession>
<name>A0ABX6D8Y2_9CAUD</name>
<evidence type="ECO:0000313" key="2">
    <source>
        <dbReference type="Proteomes" id="UP000397058"/>
    </source>
</evidence>
<proteinExistence type="predicted"/>
<dbReference type="EMBL" id="MN545971">
    <property type="protein sequence ID" value="QGF21244.1"/>
    <property type="molecule type" value="Genomic_DNA"/>
</dbReference>
<evidence type="ECO:0008006" key="3">
    <source>
        <dbReference type="Google" id="ProtNLM"/>
    </source>
</evidence>
<evidence type="ECO:0000313" key="1">
    <source>
        <dbReference type="EMBL" id="QGF21244.1"/>
    </source>
</evidence>
<keyword evidence="2" id="KW-1185">Reference proteome</keyword>
<protein>
    <recommendedName>
        <fullName evidence="3">Lipoprotein</fullName>
    </recommendedName>
</protein>
<dbReference type="PROSITE" id="PS51257">
    <property type="entry name" value="PROKAR_LIPOPROTEIN"/>
    <property type="match status" value="1"/>
</dbReference>
<dbReference type="Pfam" id="PF24052">
    <property type="entry name" value="Phage_lipoprotein"/>
    <property type="match status" value="1"/>
</dbReference>
<sequence>MKNLLVLIAALSLIGCSTVREDGVCATYAYGACMLKWQNGKRSHPVKSTCDISDLVGMTFRVILAVRFPYRLRSGNNASRYIH</sequence>
<organism evidence="1 2">
    <name type="scientific">Citrobacter phage HCF1</name>
    <dbReference type="NCBI Taxonomy" id="2849700"/>
    <lineage>
        <taxon>Viruses</taxon>
        <taxon>Duplodnaviria</taxon>
        <taxon>Heunggongvirae</taxon>
        <taxon>Uroviricota</taxon>
        <taxon>Caudoviricetes</taxon>
        <taxon>Drexlerviridae</taxon>
        <taxon>Hicfunavirus</taxon>
        <taxon>Hicfunavirus HCF1</taxon>
    </lineage>
</organism>
<reference evidence="1 2" key="1">
    <citation type="submission" date="2019-10" db="EMBL/GenBank/DDBJ databases">
        <authorList>
            <person name="Kumar P."/>
            <person name="Meghvansi M.K."/>
            <person name="Kamboj D.V."/>
        </authorList>
    </citation>
    <scope>NUCLEOTIDE SEQUENCE [LARGE SCALE GENOMIC DNA]</scope>
</reference>
<gene>
    <name evidence="1" type="ORF">HCF1_45</name>
</gene>
<dbReference type="InterPro" id="IPR057115">
    <property type="entry name" value="Phage_lipoprotein"/>
</dbReference>
<dbReference type="Proteomes" id="UP000397058">
    <property type="component" value="Segment"/>
</dbReference>